<name>A0A1G7HPD4_9RHOB</name>
<dbReference type="GO" id="GO:0005507">
    <property type="term" value="F:copper ion binding"/>
    <property type="evidence" value="ECO:0007669"/>
    <property type="project" value="InterPro"/>
</dbReference>
<feature type="domain" description="Superoxide dismutase copper/zinc binding" evidence="3">
    <location>
        <begin position="37"/>
        <end position="163"/>
    </location>
</feature>
<evidence type="ECO:0000256" key="2">
    <source>
        <dbReference type="SAM" id="SignalP"/>
    </source>
</evidence>
<accession>A0A1G7HPD4</accession>
<protein>
    <submittedName>
        <fullName evidence="4">Superoxide dismutase, Cu-Zn family</fullName>
    </submittedName>
</protein>
<evidence type="ECO:0000313" key="4">
    <source>
        <dbReference type="EMBL" id="SDF02312.1"/>
    </source>
</evidence>
<keyword evidence="5" id="KW-1185">Reference proteome</keyword>
<gene>
    <name evidence="4" type="ORF">SAMN04488105_11190</name>
</gene>
<keyword evidence="2" id="KW-0732">Signal</keyword>
<proteinExistence type="inferred from homology"/>
<dbReference type="Proteomes" id="UP000198994">
    <property type="component" value="Unassembled WGS sequence"/>
</dbReference>
<dbReference type="SUPFAM" id="SSF49329">
    <property type="entry name" value="Cu,Zn superoxide dismutase-like"/>
    <property type="match status" value="1"/>
</dbReference>
<dbReference type="GO" id="GO:0006801">
    <property type="term" value="P:superoxide metabolic process"/>
    <property type="evidence" value="ECO:0007669"/>
    <property type="project" value="InterPro"/>
</dbReference>
<evidence type="ECO:0000259" key="3">
    <source>
        <dbReference type="Pfam" id="PF00080"/>
    </source>
</evidence>
<sequence>MMKRLALLSTVAALMAGPALAATATATVNDAEGNSIGTVTVEDTASGTAHVTVDLTDIPEGVHGIHMHETGDCSADDFSSAGGHIAGDAEHGIMAENGPHPGDLPNAHVGEDGVLMVEAFKPDFSVEEFLMDDDGAAFVVHSGADDYESQPSGDAGGRIACGVFE</sequence>
<feature type="signal peptide" evidence="2">
    <location>
        <begin position="1"/>
        <end position="21"/>
    </location>
</feature>
<comment type="similarity">
    <text evidence="1">Belongs to the Cu-Zn superoxide dismutase family.</text>
</comment>
<dbReference type="PANTHER" id="PTHR10003">
    <property type="entry name" value="SUPEROXIDE DISMUTASE CU-ZN -RELATED"/>
    <property type="match status" value="1"/>
</dbReference>
<evidence type="ECO:0000313" key="5">
    <source>
        <dbReference type="Proteomes" id="UP000198994"/>
    </source>
</evidence>
<dbReference type="InterPro" id="IPR036423">
    <property type="entry name" value="SOD-like_Cu/Zn_dom_sf"/>
</dbReference>
<organism evidence="4 5">
    <name type="scientific">Salipiger thiooxidans</name>
    <dbReference type="NCBI Taxonomy" id="282683"/>
    <lineage>
        <taxon>Bacteria</taxon>
        <taxon>Pseudomonadati</taxon>
        <taxon>Pseudomonadota</taxon>
        <taxon>Alphaproteobacteria</taxon>
        <taxon>Rhodobacterales</taxon>
        <taxon>Roseobacteraceae</taxon>
        <taxon>Salipiger</taxon>
    </lineage>
</organism>
<dbReference type="Pfam" id="PF00080">
    <property type="entry name" value="Sod_Cu"/>
    <property type="match status" value="1"/>
</dbReference>
<dbReference type="EMBL" id="FNAV01000011">
    <property type="protein sequence ID" value="SDF02312.1"/>
    <property type="molecule type" value="Genomic_DNA"/>
</dbReference>
<feature type="chain" id="PRO_5011591597" evidence="2">
    <location>
        <begin position="22"/>
        <end position="165"/>
    </location>
</feature>
<dbReference type="Gene3D" id="2.60.40.200">
    <property type="entry name" value="Superoxide dismutase, copper/zinc binding domain"/>
    <property type="match status" value="1"/>
</dbReference>
<dbReference type="STRING" id="282683.SAMN04488105_11190"/>
<dbReference type="RefSeq" id="WP_008884018.1">
    <property type="nucleotide sequence ID" value="NZ_FNAV01000011.1"/>
</dbReference>
<evidence type="ECO:0000256" key="1">
    <source>
        <dbReference type="ARBA" id="ARBA00010457"/>
    </source>
</evidence>
<dbReference type="AlphaFoldDB" id="A0A1G7HPD4"/>
<dbReference type="InterPro" id="IPR001424">
    <property type="entry name" value="SOD_Cu_Zn_dom"/>
</dbReference>
<reference evidence="5" key="1">
    <citation type="submission" date="2016-10" db="EMBL/GenBank/DDBJ databases">
        <authorList>
            <person name="Varghese N."/>
            <person name="Submissions S."/>
        </authorList>
    </citation>
    <scope>NUCLEOTIDE SEQUENCE [LARGE SCALE GENOMIC DNA]</scope>
    <source>
        <strain evidence="5">DSM 10146</strain>
    </source>
</reference>
<dbReference type="InterPro" id="IPR024134">
    <property type="entry name" value="SOD_Cu/Zn_/chaperone"/>
</dbReference>